<feature type="compositionally biased region" description="Low complexity" evidence="3">
    <location>
        <begin position="373"/>
        <end position="383"/>
    </location>
</feature>
<protein>
    <recommendedName>
        <fullName evidence="4">Homeobox domain-containing protein</fullName>
    </recommendedName>
</protein>
<dbReference type="GO" id="GO:0005634">
    <property type="term" value="C:nucleus"/>
    <property type="evidence" value="ECO:0007669"/>
    <property type="project" value="UniProtKB-SubCell"/>
</dbReference>
<keyword evidence="1 2" id="KW-0371">Homeobox</keyword>
<dbReference type="Proteomes" id="UP000076798">
    <property type="component" value="Unassembled WGS sequence"/>
</dbReference>
<evidence type="ECO:0000256" key="3">
    <source>
        <dbReference type="SAM" id="MobiDB-lite"/>
    </source>
</evidence>
<dbReference type="EMBL" id="KV428006">
    <property type="protein sequence ID" value="KZT43738.1"/>
    <property type="molecule type" value="Genomic_DNA"/>
</dbReference>
<organism evidence="5 6">
    <name type="scientific">Sistotremastrum suecicum HHB10207 ss-3</name>
    <dbReference type="NCBI Taxonomy" id="1314776"/>
    <lineage>
        <taxon>Eukaryota</taxon>
        <taxon>Fungi</taxon>
        <taxon>Dikarya</taxon>
        <taxon>Basidiomycota</taxon>
        <taxon>Agaricomycotina</taxon>
        <taxon>Agaricomycetes</taxon>
        <taxon>Sistotremastrales</taxon>
        <taxon>Sistotremastraceae</taxon>
        <taxon>Sistotremastrum</taxon>
    </lineage>
</organism>
<feature type="region of interest" description="Disordered" evidence="3">
    <location>
        <begin position="310"/>
        <end position="394"/>
    </location>
</feature>
<evidence type="ECO:0000256" key="2">
    <source>
        <dbReference type="RuleBase" id="RU000682"/>
    </source>
</evidence>
<sequence length="424" mass="47960">MYTDTLLAAKTKFIASGKAHLSKSACYRSKRSRSCPQSKTTATMTLVLNYAFELSVLPCRQDKECLATLLGVPYKRIHTWFQNARYRRTRAYQEGKRPPKLPAIDDRRQMSDRVHEALRLFHLNDRRYEEFLPLESWYGTPETTSRPVFAADCSDDEYFWDENDEITDDEEFPPPPSCLVSPKLSVPVLHSNLSHRLSPIFSPTSIPTPFIHGCPQNKILDLFDPLGSCIVFSDHYAAREERAFPLAYWPRLLSDIAQEVEAYSFPAPTWRRKASSEPAPPSSALDLSALLTPLCQLSLRSRTGRKIHSRQSRKRCFSQTSDSSIPSDDNLSQPRTGCISSSRRSIAPLPRRVSRTRRVSHASTEDLRRCDSSDSGSLSSSPSALTHALPNTPTGSFDIMLGSADLLEERSSKRCRASHWVVYR</sequence>
<comment type="subcellular location">
    <subcellularLocation>
        <location evidence="1 2">Nucleus</location>
    </subcellularLocation>
</comment>
<dbReference type="SUPFAM" id="SSF46689">
    <property type="entry name" value="Homeodomain-like"/>
    <property type="match status" value="1"/>
</dbReference>
<feature type="DNA-binding region" description="Homeobox" evidence="1">
    <location>
        <begin position="33"/>
        <end position="92"/>
    </location>
</feature>
<evidence type="ECO:0000259" key="4">
    <source>
        <dbReference type="PROSITE" id="PS50071"/>
    </source>
</evidence>
<dbReference type="Pfam" id="PF00046">
    <property type="entry name" value="Homeodomain"/>
    <property type="match status" value="1"/>
</dbReference>
<reference evidence="5 6" key="1">
    <citation type="journal article" date="2016" name="Mol. Biol. Evol.">
        <title>Comparative Genomics of Early-Diverging Mushroom-Forming Fungi Provides Insights into the Origins of Lignocellulose Decay Capabilities.</title>
        <authorList>
            <person name="Nagy L.G."/>
            <person name="Riley R."/>
            <person name="Tritt A."/>
            <person name="Adam C."/>
            <person name="Daum C."/>
            <person name="Floudas D."/>
            <person name="Sun H."/>
            <person name="Yadav J.S."/>
            <person name="Pangilinan J."/>
            <person name="Larsson K.H."/>
            <person name="Matsuura K."/>
            <person name="Barry K."/>
            <person name="Labutti K."/>
            <person name="Kuo R."/>
            <person name="Ohm R.A."/>
            <person name="Bhattacharya S.S."/>
            <person name="Shirouzu T."/>
            <person name="Yoshinaga Y."/>
            <person name="Martin F.M."/>
            <person name="Grigoriev I.V."/>
            <person name="Hibbett D.S."/>
        </authorList>
    </citation>
    <scope>NUCLEOTIDE SEQUENCE [LARGE SCALE GENOMIC DNA]</scope>
    <source>
        <strain evidence="5 6">HHB10207 ss-3</strain>
    </source>
</reference>
<accession>A0A166IH30</accession>
<dbReference type="PROSITE" id="PS50071">
    <property type="entry name" value="HOMEOBOX_2"/>
    <property type="match status" value="1"/>
</dbReference>
<dbReference type="InterPro" id="IPR009057">
    <property type="entry name" value="Homeodomain-like_sf"/>
</dbReference>
<gene>
    <name evidence="5" type="ORF">SISSUDRAFT_494186</name>
</gene>
<evidence type="ECO:0000256" key="1">
    <source>
        <dbReference type="PROSITE-ProRule" id="PRU00108"/>
    </source>
</evidence>
<dbReference type="InterPro" id="IPR001356">
    <property type="entry name" value="HD"/>
</dbReference>
<dbReference type="Gene3D" id="1.10.10.60">
    <property type="entry name" value="Homeodomain-like"/>
    <property type="match status" value="1"/>
</dbReference>
<feature type="compositionally biased region" description="Polar residues" evidence="3">
    <location>
        <begin position="317"/>
        <end position="344"/>
    </location>
</feature>
<keyword evidence="6" id="KW-1185">Reference proteome</keyword>
<keyword evidence="1 2" id="KW-0238">DNA-binding</keyword>
<dbReference type="GO" id="GO:0003677">
    <property type="term" value="F:DNA binding"/>
    <property type="evidence" value="ECO:0007669"/>
    <property type="project" value="UniProtKB-UniRule"/>
</dbReference>
<evidence type="ECO:0000313" key="5">
    <source>
        <dbReference type="EMBL" id="KZT43738.1"/>
    </source>
</evidence>
<dbReference type="AlphaFoldDB" id="A0A166IH30"/>
<name>A0A166IH30_9AGAM</name>
<dbReference type="CDD" id="cd00086">
    <property type="entry name" value="homeodomain"/>
    <property type="match status" value="1"/>
</dbReference>
<feature type="compositionally biased region" description="Basic and acidic residues" evidence="3">
    <location>
        <begin position="363"/>
        <end position="372"/>
    </location>
</feature>
<feature type="domain" description="Homeobox" evidence="4">
    <location>
        <begin position="31"/>
        <end position="91"/>
    </location>
</feature>
<dbReference type="OrthoDB" id="6417226at2759"/>
<keyword evidence="1 2" id="KW-0539">Nucleus</keyword>
<dbReference type="SMART" id="SM00389">
    <property type="entry name" value="HOX"/>
    <property type="match status" value="1"/>
</dbReference>
<proteinExistence type="predicted"/>
<evidence type="ECO:0000313" key="6">
    <source>
        <dbReference type="Proteomes" id="UP000076798"/>
    </source>
</evidence>